<dbReference type="InterPro" id="IPR010499">
    <property type="entry name" value="AraC_E-bd"/>
</dbReference>
<gene>
    <name evidence="2" type="ORF">Drose_21775</name>
</gene>
<dbReference type="Gene3D" id="3.20.80.10">
    <property type="entry name" value="Regulatory factor, effector binding domain"/>
    <property type="match status" value="1"/>
</dbReference>
<dbReference type="EMBL" id="CP073721">
    <property type="protein sequence ID" value="UWZ33897.1"/>
    <property type="molecule type" value="Genomic_DNA"/>
</dbReference>
<dbReference type="SMART" id="SM00871">
    <property type="entry name" value="AraC_E_bind"/>
    <property type="match status" value="1"/>
</dbReference>
<proteinExistence type="predicted"/>
<protein>
    <submittedName>
        <fullName evidence="2">GyrI-like domain-containing protein</fullName>
    </submittedName>
</protein>
<organism evidence="2 3">
    <name type="scientific">Dactylosporangium roseum</name>
    <dbReference type="NCBI Taxonomy" id="47989"/>
    <lineage>
        <taxon>Bacteria</taxon>
        <taxon>Bacillati</taxon>
        <taxon>Actinomycetota</taxon>
        <taxon>Actinomycetes</taxon>
        <taxon>Micromonosporales</taxon>
        <taxon>Micromonosporaceae</taxon>
        <taxon>Dactylosporangium</taxon>
    </lineage>
</organism>
<accession>A0ABY5YZ23</accession>
<reference evidence="2" key="1">
    <citation type="submission" date="2021-04" db="EMBL/GenBank/DDBJ databases">
        <title>Biosynthetic gene clusters of Dactylosporangioum roseum.</title>
        <authorList>
            <person name="Hartkoorn R.C."/>
            <person name="Beaudoing E."/>
            <person name="Hot D."/>
            <person name="Moureu S."/>
        </authorList>
    </citation>
    <scope>NUCLEOTIDE SEQUENCE</scope>
    <source>
        <strain evidence="2">NRRL B-16295</strain>
    </source>
</reference>
<dbReference type="Pfam" id="PF06445">
    <property type="entry name" value="GyrI-like"/>
    <property type="match status" value="1"/>
</dbReference>
<keyword evidence="3" id="KW-1185">Reference proteome</keyword>
<dbReference type="SUPFAM" id="SSF55136">
    <property type="entry name" value="Probable bacterial effector-binding domain"/>
    <property type="match status" value="1"/>
</dbReference>
<evidence type="ECO:0000313" key="2">
    <source>
        <dbReference type="EMBL" id="UWZ33897.1"/>
    </source>
</evidence>
<feature type="domain" description="AraC effector-binding" evidence="1">
    <location>
        <begin position="5"/>
        <end position="152"/>
    </location>
</feature>
<evidence type="ECO:0000313" key="3">
    <source>
        <dbReference type="Proteomes" id="UP001058271"/>
    </source>
</evidence>
<evidence type="ECO:0000259" key="1">
    <source>
        <dbReference type="SMART" id="SM00871"/>
    </source>
</evidence>
<dbReference type="RefSeq" id="WP_260723178.1">
    <property type="nucleotide sequence ID" value="NZ_BAAABS010000009.1"/>
</dbReference>
<sequence length="154" mass="16871">MTEVYQLRAADLDSRPSAVVRACLPAGQIAGWLPGALRRVRHELARQHVEPVGPPFVRYAPDEDGIGVDAGYLVSEPIEDNGDVVASGLPGGPAVIAIHVERPAETVDAWQALDDWLWSRGFRASGPPWEYWTDGPEDGSGRGTVDVFLPYRWR</sequence>
<dbReference type="InterPro" id="IPR011256">
    <property type="entry name" value="Reg_factor_effector_dom_sf"/>
</dbReference>
<name>A0ABY5YZ23_9ACTN</name>
<dbReference type="Proteomes" id="UP001058271">
    <property type="component" value="Chromosome"/>
</dbReference>
<dbReference type="InterPro" id="IPR029442">
    <property type="entry name" value="GyrI-like"/>
</dbReference>